<feature type="region of interest" description="Disordered" evidence="10">
    <location>
        <begin position="17"/>
        <end position="78"/>
    </location>
</feature>
<sequence>MTEDILVMIVAKNLSNDEKRKKKKTVKEQVEDLSVSEEKDNRKRVIEDNTDSSTSVDMTRKKKKAVEKTKKRTGVEEEAKRETRHLLSVIIETSTAMPFRKNGNTYRCFYCETNFYYASELRAHTLNEHNNETKRQLKQTIIRNVVKKNLIVKLDVTNLTCKLCSESFITLKDLIFHFRKHDKVVTDNLENMLCLKLSDTEFKCLYCDKEFPFFKTLYIHLHREHVNRRFICETCGLNFTTNQGLNNHTAYVHNQGSFVCPDCGKKFAAQHLRSAHMKRSHDPENIKCHVCKAIFRSVNQKDTHLAKEHNIWITKEFKCDKCSKSFKYNHMLMTHIKRVHLKEKNFTCDHCGDKFFEKKLLELHQIKHSDAKPYECSTCNKRFPRKNALYRHEKIHTDPQAPKKADTVLETMKRTRLLLIGILENSTALPFRKMGQSFRCFYCHTNIYFATELRSHYAEKHKKENVKVWVKRNVTKRYFLVKLDITDLSYKIGTQKLADLQELADNLCVHGIKLSKDFGRLMHKILEERRKEDLATLLTIMIQCTTITPFRWHKSKYMCFYCCSLFVESSKLKEHTESDHQEIPIEEVIVRTLYRNGKIKIEVSDIWCSRCENQFTSFFEYFKHLSLIHGILLDKDTVKAFECFRLGDNGMSCLDCGQNFRFFGPLLSHRHKYHNEHFLCEVCGQGFVEKHNVDNHVKQIHCIKACKYCNMTFPTQYSLRNHVENVHRTDKLKCPLCSEILGNRYLKKRHMALVHDCKSAQIVCEYCSKIFTRHNKYVQHKSNVHFKEKNYYPSLTADERYAEKRRKDDLTKLITIVLENSNIMPFRWAANKYMCFFCCCTFVDSVQLKQHTIEEHKDAKLRRVLRTLLGSSRVKLDTSEIACKRCSKHFENFDVFLDHVYEIHDLKFNKDIARCLFTFNLSDEGMSCHECGQEFRFFGPLLKHAHKFHNKYKTFLCEICGQGFVAKANVESHIKNVHSLKDRQCQKCDKVFRNPYALQVHRERAHRTESLKCPKCPEYFASKYLKKRHLALVHDVKKLQFSCDECERVYTMKSRLVQHKLRTHLKQKTVTCEICGFKVFNNDLLKRHMVRHDDSRPFQCEFCKKSFQRKKTLDVHTRIHTNDRRYGCKECGRAFVQVTSYKLHMRVHHRLNEGSSWN</sequence>
<feature type="domain" description="C2H2-type" evidence="11">
    <location>
        <begin position="678"/>
        <end position="701"/>
    </location>
</feature>
<dbReference type="EMBL" id="CADEBC010000958">
    <property type="protein sequence ID" value="CAB3262411.1"/>
    <property type="molecule type" value="Genomic_DNA"/>
</dbReference>
<dbReference type="PANTHER" id="PTHR24379">
    <property type="entry name" value="KRAB AND ZINC FINGER DOMAIN-CONTAINING"/>
    <property type="match status" value="1"/>
</dbReference>
<keyword evidence="4 9" id="KW-0863">Zinc-finger</keyword>
<evidence type="ECO:0000313" key="13">
    <source>
        <dbReference type="Proteomes" id="UP000494106"/>
    </source>
</evidence>
<keyword evidence="2" id="KW-0479">Metal-binding</keyword>
<keyword evidence="6" id="KW-0805">Transcription regulation</keyword>
<feature type="compositionally biased region" description="Basic residues" evidence="10">
    <location>
        <begin position="60"/>
        <end position="72"/>
    </location>
</feature>
<feature type="domain" description="C2H2-type" evidence="11">
    <location>
        <begin position="1126"/>
        <end position="1153"/>
    </location>
</feature>
<evidence type="ECO:0000256" key="9">
    <source>
        <dbReference type="PROSITE-ProRule" id="PRU00042"/>
    </source>
</evidence>
<feature type="domain" description="C2H2-type" evidence="11">
    <location>
        <begin position="202"/>
        <end position="230"/>
    </location>
</feature>
<dbReference type="FunFam" id="3.30.160.60:FF:000145">
    <property type="entry name" value="Zinc finger protein 574"/>
    <property type="match status" value="1"/>
</dbReference>
<evidence type="ECO:0000256" key="10">
    <source>
        <dbReference type="SAM" id="MobiDB-lite"/>
    </source>
</evidence>
<feature type="domain" description="C2H2-type" evidence="11">
    <location>
        <begin position="926"/>
        <end position="954"/>
    </location>
</feature>
<feature type="domain" description="C2H2-type" evidence="11">
    <location>
        <begin position="346"/>
        <end position="373"/>
    </location>
</feature>
<dbReference type="Gene3D" id="3.30.160.60">
    <property type="entry name" value="Classic Zinc Finger"/>
    <property type="match status" value="13"/>
</dbReference>
<feature type="domain" description="C2H2-type" evidence="11">
    <location>
        <begin position="374"/>
        <end position="401"/>
    </location>
</feature>
<dbReference type="Pfam" id="PF13894">
    <property type="entry name" value="zf-C2H2_4"/>
    <property type="match status" value="1"/>
</dbReference>
<dbReference type="Pfam" id="PF00096">
    <property type="entry name" value="zf-C2H2"/>
    <property type="match status" value="6"/>
</dbReference>
<keyword evidence="8" id="KW-0539">Nucleus</keyword>
<feature type="domain" description="C2H2-type" evidence="11">
    <location>
        <begin position="258"/>
        <end position="286"/>
    </location>
</feature>
<keyword evidence="3" id="KW-0677">Repeat</keyword>
<keyword evidence="7" id="KW-0804">Transcription</keyword>
<evidence type="ECO:0000313" key="12">
    <source>
        <dbReference type="EMBL" id="CAB3262411.1"/>
    </source>
</evidence>
<organism evidence="12 13">
    <name type="scientific">Arctia plantaginis</name>
    <name type="common">Wood tiger moth</name>
    <name type="synonym">Phalaena plantaginis</name>
    <dbReference type="NCBI Taxonomy" id="874455"/>
    <lineage>
        <taxon>Eukaryota</taxon>
        <taxon>Metazoa</taxon>
        <taxon>Ecdysozoa</taxon>
        <taxon>Arthropoda</taxon>
        <taxon>Hexapoda</taxon>
        <taxon>Insecta</taxon>
        <taxon>Pterygota</taxon>
        <taxon>Neoptera</taxon>
        <taxon>Endopterygota</taxon>
        <taxon>Lepidoptera</taxon>
        <taxon>Glossata</taxon>
        <taxon>Ditrysia</taxon>
        <taxon>Noctuoidea</taxon>
        <taxon>Erebidae</taxon>
        <taxon>Arctiinae</taxon>
        <taxon>Arctia</taxon>
    </lineage>
</organism>
<dbReference type="OrthoDB" id="4748970at2759"/>
<dbReference type="AlphaFoldDB" id="A0A8S1BRI6"/>
<reference evidence="12 13" key="1">
    <citation type="submission" date="2020-04" db="EMBL/GenBank/DDBJ databases">
        <authorList>
            <person name="Wallbank WR R."/>
            <person name="Pardo Diaz C."/>
            <person name="Kozak K."/>
            <person name="Martin S."/>
            <person name="Jiggins C."/>
            <person name="Moest M."/>
            <person name="Warren A I."/>
            <person name="Byers J.R.P. K."/>
            <person name="Montejo-Kovacevich G."/>
            <person name="Yen C E."/>
        </authorList>
    </citation>
    <scope>NUCLEOTIDE SEQUENCE [LARGE SCALE GENOMIC DNA]</scope>
</reference>
<protein>
    <recommendedName>
        <fullName evidence="11">C2H2-type domain-containing protein</fullName>
    </recommendedName>
</protein>
<feature type="domain" description="C2H2-type" evidence="11">
    <location>
        <begin position="955"/>
        <end position="983"/>
    </location>
</feature>
<dbReference type="InterPro" id="IPR013087">
    <property type="entry name" value="Znf_C2H2_type"/>
</dbReference>
<accession>A0A8S1BRI6</accession>
<feature type="domain" description="C2H2-type" evidence="11">
    <location>
        <begin position="983"/>
        <end position="1011"/>
    </location>
</feature>
<dbReference type="Proteomes" id="UP000494106">
    <property type="component" value="Unassembled WGS sequence"/>
</dbReference>
<dbReference type="InterPro" id="IPR036236">
    <property type="entry name" value="Znf_C2H2_sf"/>
</dbReference>
<evidence type="ECO:0000256" key="7">
    <source>
        <dbReference type="ARBA" id="ARBA00023163"/>
    </source>
</evidence>
<feature type="domain" description="C2H2-type" evidence="11">
    <location>
        <begin position="1070"/>
        <end position="1097"/>
    </location>
</feature>
<dbReference type="GO" id="GO:0005634">
    <property type="term" value="C:nucleus"/>
    <property type="evidence" value="ECO:0007669"/>
    <property type="project" value="UniProtKB-SubCell"/>
</dbReference>
<feature type="domain" description="C2H2-type" evidence="11">
    <location>
        <begin position="106"/>
        <end position="134"/>
    </location>
</feature>
<feature type="domain" description="C2H2-type" evidence="11">
    <location>
        <begin position="317"/>
        <end position="345"/>
    </location>
</feature>
<evidence type="ECO:0000256" key="5">
    <source>
        <dbReference type="ARBA" id="ARBA00022833"/>
    </source>
</evidence>
<feature type="domain" description="C2H2-type" evidence="11">
    <location>
        <begin position="762"/>
        <end position="790"/>
    </location>
</feature>
<evidence type="ECO:0000256" key="3">
    <source>
        <dbReference type="ARBA" id="ARBA00022737"/>
    </source>
</evidence>
<dbReference type="PANTHER" id="PTHR24379:SF127">
    <property type="entry name" value="BLOODY FINGERS-RELATED"/>
    <property type="match status" value="1"/>
</dbReference>
<dbReference type="SMART" id="SM00355">
    <property type="entry name" value="ZnF_C2H2"/>
    <property type="match status" value="27"/>
</dbReference>
<dbReference type="FunFam" id="3.30.160.60:FF:000446">
    <property type="entry name" value="Zinc finger protein"/>
    <property type="match status" value="1"/>
</dbReference>
<feature type="domain" description="C2H2-type" evidence="11">
    <location>
        <begin position="230"/>
        <end position="253"/>
    </location>
</feature>
<feature type="domain" description="C2H2-type" evidence="11">
    <location>
        <begin position="704"/>
        <end position="732"/>
    </location>
</feature>
<feature type="domain" description="C2H2-type" evidence="11">
    <location>
        <begin position="1041"/>
        <end position="1069"/>
    </location>
</feature>
<keyword evidence="13" id="KW-1185">Reference proteome</keyword>
<dbReference type="SUPFAM" id="SSF57667">
    <property type="entry name" value="beta-beta-alpha zinc fingers"/>
    <property type="match status" value="9"/>
</dbReference>
<dbReference type="PROSITE" id="PS50157">
    <property type="entry name" value="ZINC_FINGER_C2H2_2"/>
    <property type="match status" value="17"/>
</dbReference>
<evidence type="ECO:0000259" key="11">
    <source>
        <dbReference type="PROSITE" id="PS50157"/>
    </source>
</evidence>
<evidence type="ECO:0000256" key="2">
    <source>
        <dbReference type="ARBA" id="ARBA00022723"/>
    </source>
</evidence>
<proteinExistence type="predicted"/>
<dbReference type="GO" id="GO:0008270">
    <property type="term" value="F:zinc ion binding"/>
    <property type="evidence" value="ECO:0007669"/>
    <property type="project" value="UniProtKB-KW"/>
</dbReference>
<comment type="subcellular location">
    <subcellularLocation>
        <location evidence="1">Nucleus</location>
    </subcellularLocation>
</comment>
<dbReference type="PROSITE" id="PS00028">
    <property type="entry name" value="ZINC_FINGER_C2H2_1"/>
    <property type="match status" value="24"/>
</dbReference>
<evidence type="ECO:0000256" key="8">
    <source>
        <dbReference type="ARBA" id="ARBA00023242"/>
    </source>
</evidence>
<evidence type="ECO:0000256" key="6">
    <source>
        <dbReference type="ARBA" id="ARBA00023015"/>
    </source>
</evidence>
<comment type="caution">
    <text evidence="12">The sequence shown here is derived from an EMBL/GenBank/DDBJ whole genome shotgun (WGS) entry which is preliminary data.</text>
</comment>
<feature type="domain" description="C2H2-type" evidence="11">
    <location>
        <begin position="1098"/>
        <end position="1125"/>
    </location>
</feature>
<gene>
    <name evidence="12" type="ORF">APLA_LOCUS18386</name>
</gene>
<feature type="compositionally biased region" description="Basic and acidic residues" evidence="10">
    <location>
        <begin position="26"/>
        <end position="47"/>
    </location>
</feature>
<name>A0A8S1BRI6_ARCPL</name>
<evidence type="ECO:0000256" key="4">
    <source>
        <dbReference type="ARBA" id="ARBA00022771"/>
    </source>
</evidence>
<dbReference type="FunFam" id="3.30.160.60:FF:000012">
    <property type="entry name" value="RB-associated KRAB zinc finger protein-like"/>
    <property type="match status" value="1"/>
</dbReference>
<keyword evidence="5" id="KW-0862">Zinc</keyword>
<evidence type="ECO:0000256" key="1">
    <source>
        <dbReference type="ARBA" id="ARBA00004123"/>
    </source>
</evidence>